<dbReference type="InterPro" id="IPR002100">
    <property type="entry name" value="TF_MADSbox"/>
</dbReference>
<evidence type="ECO:0000256" key="5">
    <source>
        <dbReference type="ARBA" id="ARBA00023242"/>
    </source>
</evidence>
<evidence type="ECO:0000259" key="7">
    <source>
        <dbReference type="PROSITE" id="PS50066"/>
    </source>
</evidence>
<keyword evidence="5" id="KW-0539">Nucleus</keyword>
<feature type="domain" description="MADS-box" evidence="7">
    <location>
        <begin position="1"/>
        <end position="61"/>
    </location>
</feature>
<evidence type="ECO:0000256" key="3">
    <source>
        <dbReference type="ARBA" id="ARBA00023125"/>
    </source>
</evidence>
<sequence>MGRKKIDIKKINDEKTLLVTFAKRKVGLFNKAFELSQLCECQVAILIFTNKNRLHKFASHDLDSIVKRYNEEPECGELTTSEHIIKRREKKKQSKLSQSDEKALDGQYSLNCGGGGGDSDYDGPIDDEALRTTANYGHLIVHSGLPQHNEGLHLKPVFATSSGEEQAVVVQMGSQLENCTYVDPSFVQSYDFDSTVSFNANDPTVPQLHQGLNGQMNCKLPTAQSVAEANEHPPVLETQKKSPSMCEVASEELVLPNSDIGLCTNSPNPSNESATEDQSPSRSLHKKLSKRRIPIGSLLTSRPPGFGDGVKCFDPTIASPPHNIKKGESPRKFPRRITTTDSDLCTPEPRPRTTPVFITENTDVMQAWSRVPSDPSDQESMAKQEDGGVNGNFTRLNELNQPILITPDPAQLTIAPFDEGTKSTAPFTRPAVKKPTSG</sequence>
<dbReference type="SUPFAM" id="SSF55455">
    <property type="entry name" value="SRF-like"/>
    <property type="match status" value="1"/>
</dbReference>
<reference evidence="8" key="1">
    <citation type="submission" date="2019-11" db="UniProtKB">
        <authorList>
            <consortium name="WormBaseParasite"/>
        </authorList>
    </citation>
    <scope>IDENTIFICATION</scope>
</reference>
<evidence type="ECO:0000313" key="8">
    <source>
        <dbReference type="WBParaSite" id="MCU_001749-RC"/>
    </source>
</evidence>
<dbReference type="Pfam" id="PF00319">
    <property type="entry name" value="SRF-TF"/>
    <property type="match status" value="1"/>
</dbReference>
<dbReference type="PANTHER" id="PTHR11945">
    <property type="entry name" value="MADS BOX PROTEIN"/>
    <property type="match status" value="1"/>
</dbReference>
<feature type="compositionally biased region" description="Polar residues" evidence="6">
    <location>
        <begin position="263"/>
        <end position="282"/>
    </location>
</feature>
<name>A0A5K3EPK4_MESCO</name>
<dbReference type="PANTHER" id="PTHR11945:SF534">
    <property type="entry name" value="MYOCYTE-SPECIFIC ENHANCER FACTOR 2"/>
    <property type="match status" value="1"/>
</dbReference>
<dbReference type="WBParaSite" id="MCU_001749-RC">
    <property type="protein sequence ID" value="MCU_001749-RC"/>
    <property type="gene ID" value="MCU_001749"/>
</dbReference>
<dbReference type="GO" id="GO:0005634">
    <property type="term" value="C:nucleus"/>
    <property type="evidence" value="ECO:0007669"/>
    <property type="project" value="UniProtKB-SubCell"/>
</dbReference>
<dbReference type="PROSITE" id="PS50066">
    <property type="entry name" value="MADS_BOX_2"/>
    <property type="match status" value="1"/>
</dbReference>
<dbReference type="SMART" id="SM00432">
    <property type="entry name" value="MADS"/>
    <property type="match status" value="1"/>
</dbReference>
<feature type="compositionally biased region" description="Basic residues" evidence="6">
    <location>
        <begin position="283"/>
        <end position="293"/>
    </location>
</feature>
<keyword evidence="4" id="KW-0804">Transcription</keyword>
<dbReference type="GO" id="GO:0000978">
    <property type="term" value="F:RNA polymerase II cis-regulatory region sequence-specific DNA binding"/>
    <property type="evidence" value="ECO:0007669"/>
    <property type="project" value="TreeGrafter"/>
</dbReference>
<dbReference type="GO" id="GO:0000981">
    <property type="term" value="F:DNA-binding transcription factor activity, RNA polymerase II-specific"/>
    <property type="evidence" value="ECO:0007669"/>
    <property type="project" value="TreeGrafter"/>
</dbReference>
<evidence type="ECO:0000256" key="4">
    <source>
        <dbReference type="ARBA" id="ARBA00023163"/>
    </source>
</evidence>
<dbReference type="AlphaFoldDB" id="A0A5K3EPK4"/>
<dbReference type="GO" id="GO:0045944">
    <property type="term" value="P:positive regulation of transcription by RNA polymerase II"/>
    <property type="evidence" value="ECO:0007669"/>
    <property type="project" value="TreeGrafter"/>
</dbReference>
<dbReference type="InterPro" id="IPR036879">
    <property type="entry name" value="TF_MADSbox_sf"/>
</dbReference>
<evidence type="ECO:0000256" key="6">
    <source>
        <dbReference type="SAM" id="MobiDB-lite"/>
    </source>
</evidence>
<feature type="region of interest" description="Disordered" evidence="6">
    <location>
        <begin position="415"/>
        <end position="438"/>
    </location>
</feature>
<evidence type="ECO:0000256" key="2">
    <source>
        <dbReference type="ARBA" id="ARBA00023015"/>
    </source>
</evidence>
<proteinExistence type="predicted"/>
<dbReference type="PRINTS" id="PR00404">
    <property type="entry name" value="MADSDOMAIN"/>
</dbReference>
<dbReference type="GO" id="GO:0046983">
    <property type="term" value="F:protein dimerization activity"/>
    <property type="evidence" value="ECO:0007669"/>
    <property type="project" value="InterPro"/>
</dbReference>
<accession>A0A5K3EPK4</accession>
<evidence type="ECO:0000256" key="1">
    <source>
        <dbReference type="ARBA" id="ARBA00004123"/>
    </source>
</evidence>
<feature type="region of interest" description="Disordered" evidence="6">
    <location>
        <begin position="257"/>
        <end position="354"/>
    </location>
</feature>
<keyword evidence="3" id="KW-0238">DNA-binding</keyword>
<organism evidence="8">
    <name type="scientific">Mesocestoides corti</name>
    <name type="common">Flatworm</name>
    <dbReference type="NCBI Taxonomy" id="53468"/>
    <lineage>
        <taxon>Eukaryota</taxon>
        <taxon>Metazoa</taxon>
        <taxon>Spiralia</taxon>
        <taxon>Lophotrochozoa</taxon>
        <taxon>Platyhelminthes</taxon>
        <taxon>Cestoda</taxon>
        <taxon>Eucestoda</taxon>
        <taxon>Cyclophyllidea</taxon>
        <taxon>Mesocestoididae</taxon>
        <taxon>Mesocestoides</taxon>
    </lineage>
</organism>
<comment type="subcellular location">
    <subcellularLocation>
        <location evidence="1">Nucleus</location>
    </subcellularLocation>
</comment>
<dbReference type="Gene3D" id="3.40.1810.10">
    <property type="entry name" value="Transcription factor, MADS-box"/>
    <property type="match status" value="1"/>
</dbReference>
<keyword evidence="2" id="KW-0805">Transcription regulation</keyword>
<protein>
    <submittedName>
        <fullName evidence="8">MADS-box domain-containing protein</fullName>
    </submittedName>
</protein>